<organism evidence="2 3">
    <name type="scientific">Ideonella aquatica</name>
    <dbReference type="NCBI Taxonomy" id="2824119"/>
    <lineage>
        <taxon>Bacteria</taxon>
        <taxon>Pseudomonadati</taxon>
        <taxon>Pseudomonadota</taxon>
        <taxon>Betaproteobacteria</taxon>
        <taxon>Burkholderiales</taxon>
        <taxon>Sphaerotilaceae</taxon>
        <taxon>Ideonella</taxon>
    </lineage>
</organism>
<evidence type="ECO:0000256" key="1">
    <source>
        <dbReference type="SAM" id="SignalP"/>
    </source>
</evidence>
<evidence type="ECO:0000313" key="3">
    <source>
        <dbReference type="Proteomes" id="UP000678374"/>
    </source>
</evidence>
<gene>
    <name evidence="2" type="ORF">KAK06_15815</name>
</gene>
<name>A0A940YQ15_9BURK</name>
<evidence type="ECO:0008006" key="4">
    <source>
        <dbReference type="Google" id="ProtNLM"/>
    </source>
</evidence>
<reference evidence="2" key="1">
    <citation type="submission" date="2021-04" db="EMBL/GenBank/DDBJ databases">
        <title>The genome sequence of Ideonella sp. 4Y11.</title>
        <authorList>
            <person name="Liu Y."/>
        </authorList>
    </citation>
    <scope>NUCLEOTIDE SEQUENCE</scope>
    <source>
        <strain evidence="2">4Y11</strain>
    </source>
</reference>
<comment type="caution">
    <text evidence="2">The sequence shown here is derived from an EMBL/GenBank/DDBJ whole genome shotgun (WGS) entry which is preliminary data.</text>
</comment>
<sequence>MHRTPRFATCAALVAMAAALAAGPARAANSGTLHFVGALVNPTCLASVQREHGHDRLELARCHAGTAHSQARQERLDTETLASLPLQSLGVQRGAGSVQAPLGALDGGLLTYASQYE</sequence>
<dbReference type="EMBL" id="JAGQDE010000014">
    <property type="protein sequence ID" value="MBQ0960421.1"/>
    <property type="molecule type" value="Genomic_DNA"/>
</dbReference>
<feature type="chain" id="PRO_5037635454" description="Type 1 fimbrial protein" evidence="1">
    <location>
        <begin position="28"/>
        <end position="117"/>
    </location>
</feature>
<dbReference type="RefSeq" id="WP_210803094.1">
    <property type="nucleotide sequence ID" value="NZ_JAGQDE010000014.1"/>
</dbReference>
<keyword evidence="1" id="KW-0732">Signal</keyword>
<proteinExistence type="predicted"/>
<keyword evidence="3" id="KW-1185">Reference proteome</keyword>
<dbReference type="AlphaFoldDB" id="A0A940YQ15"/>
<evidence type="ECO:0000313" key="2">
    <source>
        <dbReference type="EMBL" id="MBQ0960421.1"/>
    </source>
</evidence>
<feature type="signal peptide" evidence="1">
    <location>
        <begin position="1"/>
        <end position="27"/>
    </location>
</feature>
<dbReference type="Proteomes" id="UP000678374">
    <property type="component" value="Unassembled WGS sequence"/>
</dbReference>
<accession>A0A940YQ15</accession>
<protein>
    <recommendedName>
        <fullName evidence="4">Type 1 fimbrial protein</fullName>
    </recommendedName>
</protein>